<dbReference type="InterPro" id="IPR015528">
    <property type="entry name" value="IL-12_beta"/>
</dbReference>
<sequence>MKNNGSFSLIFSSCHTIPQKTLSLWIFGLLLIDPTGVLGLHHFPENYVMAKRGNSVTLTCNTNFDGPFTWKFAANTVDEAEEIEDFNTIYKQVGKNLIVSDVDSPALGEYSCWSGEERLSSTFLLVEAEEGNNFDSLMKCWAKSYDCTFSCNWAKGLYTAVRLGLGDDCSEGRKSCHWVNSSGQHLNGGFQFELSHSLSPYAEETNMLVLTAEAIINHNILRRTKRFYLRDIIQPESPQIVNCQEMEQELNVTIDPPSTWSSPHSFFSLEHEIQYKLKDDGKEIKVIGSPSVLIPKKISMLRVRSRDPLVLSNWSQWTPWKNVTY</sequence>
<dbReference type="STRING" id="1841481.ENSSLDP00000004056"/>
<evidence type="ECO:0000259" key="7">
    <source>
        <dbReference type="Pfam" id="PF10420"/>
    </source>
</evidence>
<dbReference type="GeneTree" id="ENSGT00390000012630"/>
<name>A0A3B4WHX0_SERLL</name>
<dbReference type="PANTHER" id="PTHR48485:SF3">
    <property type="entry name" value="INTERLEUKIN-12 SUBUNIT BETA"/>
    <property type="match status" value="1"/>
</dbReference>
<dbReference type="PANTHER" id="PTHR48485">
    <property type="entry name" value="INTERLEUKIN-12 SUBUNIT BETA-RELATED"/>
    <property type="match status" value="1"/>
</dbReference>
<keyword evidence="5" id="KW-0964">Secreted</keyword>
<dbReference type="Ensembl" id="ENSSLDT00000004191.1">
    <property type="protein sequence ID" value="ENSSLDP00000004056.1"/>
    <property type="gene ID" value="ENSSLDG00000003158.1"/>
</dbReference>
<keyword evidence="9" id="KW-1185">Reference proteome</keyword>
<gene>
    <name evidence="5" type="primary">IL12B</name>
</gene>
<evidence type="ECO:0000256" key="2">
    <source>
        <dbReference type="ARBA" id="ARBA00023157"/>
    </source>
</evidence>
<dbReference type="InterPro" id="IPR036116">
    <property type="entry name" value="FN3_sf"/>
</dbReference>
<dbReference type="Pfam" id="PF00047">
    <property type="entry name" value="ig"/>
    <property type="match status" value="1"/>
</dbReference>
<dbReference type="InterPro" id="IPR019482">
    <property type="entry name" value="IL-12_beta_cen-dom"/>
</dbReference>
<comment type="similarity">
    <text evidence="5">Belongs to the IL-12B family.</text>
</comment>
<keyword evidence="5" id="KW-0202">Cytokine</keyword>
<evidence type="ECO:0000313" key="8">
    <source>
        <dbReference type="Ensembl" id="ENSSLDP00000004056.1"/>
    </source>
</evidence>
<dbReference type="PRINTS" id="PR01928">
    <property type="entry name" value="INTRLEUKN12B"/>
</dbReference>
<dbReference type="SUPFAM" id="SSF48726">
    <property type="entry name" value="Immunoglobulin"/>
    <property type="match status" value="1"/>
</dbReference>
<dbReference type="InterPro" id="IPR013783">
    <property type="entry name" value="Ig-like_fold"/>
</dbReference>
<evidence type="ECO:0000256" key="1">
    <source>
        <dbReference type="ARBA" id="ARBA00022729"/>
    </source>
</evidence>
<dbReference type="InterPro" id="IPR036179">
    <property type="entry name" value="Ig-like_dom_sf"/>
</dbReference>
<dbReference type="Proteomes" id="UP000261360">
    <property type="component" value="Unplaced"/>
</dbReference>
<accession>A0A3B4WHX0</accession>
<dbReference type="GO" id="GO:0004896">
    <property type="term" value="F:cytokine receptor activity"/>
    <property type="evidence" value="ECO:0007669"/>
    <property type="project" value="UniProtKB-UniRule"/>
</dbReference>
<proteinExistence type="inferred from homology"/>
<evidence type="ECO:0000256" key="3">
    <source>
        <dbReference type="ARBA" id="ARBA00023180"/>
    </source>
</evidence>
<reference evidence="8" key="2">
    <citation type="submission" date="2025-09" db="UniProtKB">
        <authorList>
            <consortium name="Ensembl"/>
        </authorList>
    </citation>
    <scope>IDENTIFICATION</scope>
</reference>
<feature type="domain" description="Immunoglobulin-like beta-sandwich" evidence="6">
    <location>
        <begin position="50"/>
        <end position="112"/>
    </location>
</feature>
<dbReference type="SUPFAM" id="SSF49265">
    <property type="entry name" value="Fibronectin type III"/>
    <property type="match status" value="2"/>
</dbReference>
<dbReference type="AlphaFoldDB" id="A0A3B4WHX0"/>
<comment type="subunit">
    <text evidence="5">Heterodimer with IL12A; disulfide-linked. The heterodimer is known as interleukin IL-12.</text>
</comment>
<dbReference type="Pfam" id="PF10420">
    <property type="entry name" value="IL12p40_C"/>
    <property type="match status" value="1"/>
</dbReference>
<keyword evidence="4 5" id="KW-0393">Immunoglobulin domain</keyword>
<keyword evidence="1" id="KW-0732">Signal</keyword>
<dbReference type="InterPro" id="IPR050676">
    <property type="entry name" value="IL-12"/>
</dbReference>
<evidence type="ECO:0000256" key="5">
    <source>
        <dbReference type="RuleBase" id="RU281113"/>
    </source>
</evidence>
<keyword evidence="2" id="KW-1015">Disulfide bond</keyword>
<evidence type="ECO:0000256" key="4">
    <source>
        <dbReference type="ARBA" id="ARBA00023319"/>
    </source>
</evidence>
<feature type="domain" description="Interleukin-12 beta central" evidence="7">
    <location>
        <begin position="136"/>
        <end position="215"/>
    </location>
</feature>
<comment type="subcellular location">
    <subcellularLocation>
        <location evidence="5">Secreted</location>
    </subcellularLocation>
</comment>
<organism evidence="8 9">
    <name type="scientific">Seriola lalandi dorsalis</name>
    <dbReference type="NCBI Taxonomy" id="1841481"/>
    <lineage>
        <taxon>Eukaryota</taxon>
        <taxon>Metazoa</taxon>
        <taxon>Chordata</taxon>
        <taxon>Craniata</taxon>
        <taxon>Vertebrata</taxon>
        <taxon>Euteleostomi</taxon>
        <taxon>Actinopterygii</taxon>
        <taxon>Neopterygii</taxon>
        <taxon>Teleostei</taxon>
        <taxon>Neoteleostei</taxon>
        <taxon>Acanthomorphata</taxon>
        <taxon>Carangaria</taxon>
        <taxon>Carangiformes</taxon>
        <taxon>Carangidae</taxon>
        <taxon>Seriola</taxon>
    </lineage>
</organism>
<reference evidence="8" key="1">
    <citation type="submission" date="2025-08" db="UniProtKB">
        <authorList>
            <consortium name="Ensembl"/>
        </authorList>
    </citation>
    <scope>IDENTIFICATION</scope>
</reference>
<dbReference type="GO" id="GO:0005615">
    <property type="term" value="C:extracellular space"/>
    <property type="evidence" value="ECO:0007669"/>
    <property type="project" value="UniProtKB-KW"/>
</dbReference>
<evidence type="ECO:0000259" key="6">
    <source>
        <dbReference type="Pfam" id="PF00047"/>
    </source>
</evidence>
<evidence type="ECO:0000313" key="9">
    <source>
        <dbReference type="Proteomes" id="UP000261360"/>
    </source>
</evidence>
<dbReference type="Gene3D" id="2.60.40.10">
    <property type="entry name" value="Immunoglobulins"/>
    <property type="match status" value="3"/>
</dbReference>
<keyword evidence="3 5" id="KW-0325">Glycoprotein</keyword>
<protein>
    <recommendedName>
        <fullName evidence="5">Interleukin-12 subunit beta</fullName>
        <shortName evidence="5">IL-12B</shortName>
    </recommendedName>
    <alternativeName>
        <fullName evidence="5">Cytotoxic lymphocyte maturation factor 40 kDa subunit</fullName>
    </alternativeName>
    <alternativeName>
        <fullName evidence="5">IL-12 subunit p40</fullName>
    </alternativeName>
</protein>
<dbReference type="InterPro" id="IPR013151">
    <property type="entry name" value="Immunoglobulin_dom"/>
</dbReference>
<dbReference type="GO" id="GO:0005125">
    <property type="term" value="F:cytokine activity"/>
    <property type="evidence" value="ECO:0007669"/>
    <property type="project" value="UniProtKB-KW"/>
</dbReference>